<sequence>MKKLTAIIGMFALVSNTLHAQDIIKHRQYPQNYFRPPMDIAPQASGSFGELRATHFHGGDDYRTQQKINIPVYAVADGFVSRIRVQIGGGGNSVYLDHPNGYTSVYLHLESFNNELNAFIKAEQYKQKRFDVDLFLKPGQFNLKKGQLLANSGNTGGSAGPHLHFEIRDTKQQLPFNTQLFGLTFPDGIKPIIRGVTLYDLDNPIFDENTPRRHQTVKALANGNYSLAGSSPIPVNGKFGLGINTVDRRKGISFTYGVYSIELFLDNKNISTVLFEAIPFDKTRAIHSYIDYPYWKKSNVRVQKSFKQPGNPIDIYAQLDNSGVMELKDDKVHQVRYVVKDVQGNATEINFEVQRNANYVVKNNPSNAGKYFNFLLDNIYQADNVKVSIPKNTLYDNLNFTYSEGQKPANGYSQLHRVHNKFTPVFGSYTLSIRPTADLTKELYSKALLVSTDGGAQGGKYENGLVTASVRSFGDFYVAVDTIAPNITARNLVNNKNVSAQKQIDFTISDNLSGIQSFNAYIDGEWVLMKYDPKNRHIWHNFESTLGSGKHSFKLEVKDWKDNVRVYEASFTR</sequence>
<evidence type="ECO:0000259" key="2">
    <source>
        <dbReference type="Pfam" id="PF01551"/>
    </source>
</evidence>
<dbReference type="Proteomes" id="UP001409291">
    <property type="component" value="Unassembled WGS sequence"/>
</dbReference>
<reference evidence="3 4" key="1">
    <citation type="submission" date="2024-04" db="EMBL/GenBank/DDBJ databases">
        <title>WGS of bacteria from Torrens River.</title>
        <authorList>
            <person name="Wyrsch E.R."/>
            <person name="Drigo B."/>
        </authorList>
    </citation>
    <scope>NUCLEOTIDE SEQUENCE [LARGE SCALE GENOMIC DNA]</scope>
    <source>
        <strain evidence="3 4">TWI391</strain>
    </source>
</reference>
<organism evidence="3 4">
    <name type="scientific">Sphingobacterium kitahiroshimense</name>
    <dbReference type="NCBI Taxonomy" id="470446"/>
    <lineage>
        <taxon>Bacteria</taxon>
        <taxon>Pseudomonadati</taxon>
        <taxon>Bacteroidota</taxon>
        <taxon>Sphingobacteriia</taxon>
        <taxon>Sphingobacteriales</taxon>
        <taxon>Sphingobacteriaceae</taxon>
        <taxon>Sphingobacterium</taxon>
    </lineage>
</organism>
<dbReference type="EC" id="3.4.-.-" evidence="3"/>
<comment type="caution">
    <text evidence="3">The sequence shown here is derived from an EMBL/GenBank/DDBJ whole genome shotgun (WGS) entry which is preliminary data.</text>
</comment>
<dbReference type="PANTHER" id="PTHR21666:SF285">
    <property type="entry name" value="M23 FAMILY METALLOPEPTIDASE"/>
    <property type="match status" value="1"/>
</dbReference>
<gene>
    <name evidence="3" type="ORF">ABE541_06405</name>
</gene>
<dbReference type="InterPro" id="IPR011055">
    <property type="entry name" value="Dup_hybrid_motif"/>
</dbReference>
<dbReference type="EMBL" id="JBDJNQ010000002">
    <property type="protein sequence ID" value="MEN5376887.1"/>
    <property type="molecule type" value="Genomic_DNA"/>
</dbReference>
<evidence type="ECO:0000256" key="1">
    <source>
        <dbReference type="SAM" id="SignalP"/>
    </source>
</evidence>
<dbReference type="InterPro" id="IPR050570">
    <property type="entry name" value="Cell_wall_metabolism_enzyme"/>
</dbReference>
<dbReference type="GO" id="GO:0016787">
    <property type="term" value="F:hydrolase activity"/>
    <property type="evidence" value="ECO:0007669"/>
    <property type="project" value="UniProtKB-KW"/>
</dbReference>
<dbReference type="Pfam" id="PF01551">
    <property type="entry name" value="Peptidase_M23"/>
    <property type="match status" value="2"/>
</dbReference>
<keyword evidence="1" id="KW-0732">Signal</keyword>
<dbReference type="Gene3D" id="2.70.70.10">
    <property type="entry name" value="Glucose Permease (Domain IIA)"/>
    <property type="match status" value="1"/>
</dbReference>
<feature type="domain" description="M23ase beta-sheet core" evidence="2">
    <location>
        <begin position="56"/>
        <end position="124"/>
    </location>
</feature>
<dbReference type="CDD" id="cd12797">
    <property type="entry name" value="M23_peptidase"/>
    <property type="match status" value="1"/>
</dbReference>
<proteinExistence type="predicted"/>
<dbReference type="RefSeq" id="WP_346580949.1">
    <property type="nucleotide sequence ID" value="NZ_JBDJLH010000003.1"/>
</dbReference>
<feature type="signal peptide" evidence="1">
    <location>
        <begin position="1"/>
        <end position="20"/>
    </location>
</feature>
<keyword evidence="3" id="KW-0378">Hydrolase</keyword>
<keyword evidence="4" id="KW-1185">Reference proteome</keyword>
<dbReference type="PANTHER" id="PTHR21666">
    <property type="entry name" value="PEPTIDASE-RELATED"/>
    <property type="match status" value="1"/>
</dbReference>
<evidence type="ECO:0000313" key="3">
    <source>
        <dbReference type="EMBL" id="MEN5376887.1"/>
    </source>
</evidence>
<accession>A0ABV0BQV3</accession>
<name>A0ABV0BQV3_9SPHI</name>
<dbReference type="InterPro" id="IPR016047">
    <property type="entry name" value="M23ase_b-sheet_dom"/>
</dbReference>
<dbReference type="SUPFAM" id="SSF51261">
    <property type="entry name" value="Duplicated hybrid motif"/>
    <property type="match status" value="1"/>
</dbReference>
<evidence type="ECO:0000313" key="4">
    <source>
        <dbReference type="Proteomes" id="UP001409291"/>
    </source>
</evidence>
<feature type="chain" id="PRO_5046592349" evidence="1">
    <location>
        <begin position="21"/>
        <end position="573"/>
    </location>
</feature>
<feature type="domain" description="M23ase beta-sheet core" evidence="2">
    <location>
        <begin position="138"/>
        <end position="173"/>
    </location>
</feature>
<protein>
    <submittedName>
        <fullName evidence="3">M23 family metallopeptidase</fullName>
        <ecNumber evidence="3">3.4.-.-</ecNumber>
    </submittedName>
</protein>